<dbReference type="EMBL" id="AYJU01000018">
    <property type="protein sequence ID" value="EST52216.1"/>
    <property type="molecule type" value="Genomic_DNA"/>
</dbReference>
<keyword evidence="2" id="KW-1185">Reference proteome</keyword>
<proteinExistence type="predicted"/>
<reference evidence="1 2" key="1">
    <citation type="journal article" date="2014" name="Genome Announc.">
        <title>Draft Genome Sequence of Brevibacillus panacihumi Strain W25, a Halotolerant Hydrocarbon-Degrading Bacterium.</title>
        <authorList>
            <person name="Wang X."/>
            <person name="Jin D."/>
            <person name="Zhou L."/>
            <person name="Wu L."/>
            <person name="An W."/>
            <person name="Chen Y."/>
            <person name="Zhao L."/>
        </authorList>
    </citation>
    <scope>NUCLEOTIDE SEQUENCE [LARGE SCALE GENOMIC DNA]</scope>
    <source>
        <strain evidence="1 2">W25</strain>
    </source>
</reference>
<dbReference type="Proteomes" id="UP000017973">
    <property type="component" value="Unassembled WGS sequence"/>
</dbReference>
<dbReference type="HOGENOM" id="CLU_2895211_0_0_9"/>
<evidence type="ECO:0000313" key="1">
    <source>
        <dbReference type="EMBL" id="EST52216.1"/>
    </source>
</evidence>
<organism evidence="1 2">
    <name type="scientific">Brevibacillus panacihumi W25</name>
    <dbReference type="NCBI Taxonomy" id="1408254"/>
    <lineage>
        <taxon>Bacteria</taxon>
        <taxon>Bacillati</taxon>
        <taxon>Bacillota</taxon>
        <taxon>Bacilli</taxon>
        <taxon>Bacillales</taxon>
        <taxon>Paenibacillaceae</taxon>
        <taxon>Brevibacillus</taxon>
    </lineage>
</organism>
<dbReference type="STRING" id="1408254.T458_26830"/>
<accession>V6M0L5</accession>
<comment type="caution">
    <text evidence="1">The sequence shown here is derived from an EMBL/GenBank/DDBJ whole genome shotgun (WGS) entry which is preliminary data.</text>
</comment>
<protein>
    <submittedName>
        <fullName evidence="1">Uncharacterized protein</fullName>
    </submittedName>
</protein>
<evidence type="ECO:0000313" key="2">
    <source>
        <dbReference type="Proteomes" id="UP000017973"/>
    </source>
</evidence>
<name>V6M0L5_9BACL</name>
<sequence length="62" mass="7473">MINSFSYTFVYQPINKPRKGTLWKHKKVSIVSLQEEFLVKMLSVRYSLTRERVERVQKNVQI</sequence>
<dbReference type="AlphaFoldDB" id="V6M0L5"/>
<gene>
    <name evidence="1" type="ORF">T458_26830</name>
</gene>